<dbReference type="PRINTS" id="PR01490">
    <property type="entry name" value="RTXTOXIND"/>
</dbReference>
<evidence type="ECO:0000313" key="13">
    <source>
        <dbReference type="EMBL" id="RLJ67616.1"/>
    </source>
</evidence>
<protein>
    <recommendedName>
        <fullName evidence="9">Membrane fusion protein (MFP) family protein</fullName>
    </recommendedName>
</protein>
<feature type="coiled-coil region" evidence="10">
    <location>
        <begin position="179"/>
        <end position="227"/>
    </location>
</feature>
<dbReference type="Pfam" id="PF25994">
    <property type="entry name" value="HH_AprE"/>
    <property type="match status" value="1"/>
</dbReference>
<dbReference type="GO" id="GO:0005886">
    <property type="term" value="C:plasma membrane"/>
    <property type="evidence" value="ECO:0007669"/>
    <property type="project" value="UniProtKB-SubCell"/>
</dbReference>
<gene>
    <name evidence="13" type="ORF">DFR35_0163</name>
</gene>
<evidence type="ECO:0000256" key="3">
    <source>
        <dbReference type="ARBA" id="ARBA00022448"/>
    </source>
</evidence>
<name>A0A497XK21_9PROT</name>
<dbReference type="InterPro" id="IPR050739">
    <property type="entry name" value="MFP"/>
</dbReference>
<dbReference type="RefSeq" id="WP_121239594.1">
    <property type="nucleotide sequence ID" value="NZ_BHVV01000001.1"/>
</dbReference>
<evidence type="ECO:0000256" key="8">
    <source>
        <dbReference type="ARBA" id="ARBA00023136"/>
    </source>
</evidence>
<comment type="subcellular location">
    <subcellularLocation>
        <location evidence="1 9">Cell inner membrane</location>
        <topology evidence="1 9">Single-pass membrane protein</topology>
    </subcellularLocation>
</comment>
<evidence type="ECO:0000256" key="4">
    <source>
        <dbReference type="ARBA" id="ARBA00022475"/>
    </source>
</evidence>
<sequence length="465" mass="51311">MPAFPLALINIRDRLIPHVNALVAFLGGKDLPAESMIAGRKTARSAMIALAMALGGLTLWATLAPLSGAAIVTGNVIVATQRKTVNHLEGGIVKNILVTPGQRVAKDEPLVVLEDVVQSAATTQFRDALDAALAQASRLTAEKLNQSKTEFPQELLSRAADPKVAQILRNEEVFFKARLASLNESVRLLKQQINETGAQAAQLVEQAAAAERTLVIARNELEKAKKLFEQKYVSDTALMTARRTVAEREGQRAVSTADLEEVRAKVSALRLQLATVYDTRSKEAAQELRDTEKKIFELREQLRPTEDALRRRIVTAPIAGEVIDLKIHTAGGVIQPGEALMDIIPADEVLIVEGLLISRQIEEVRIGQVVEVELSAYRRRITPLVEGRLSYIAGDALPDPKNPMSHDLYYTVRVEIDPESVKRVGDVKVMLGMPITAFIKTRERSAFDYLFEPVTDLLRRSMRER</sequence>
<proteinExistence type="inferred from homology"/>
<evidence type="ECO:0000256" key="9">
    <source>
        <dbReference type="RuleBase" id="RU365093"/>
    </source>
</evidence>
<keyword evidence="6" id="KW-0812">Transmembrane</keyword>
<dbReference type="InterPro" id="IPR058781">
    <property type="entry name" value="HH_AprE-like"/>
</dbReference>
<organism evidence="13 14">
    <name type="scientific">Sulfurisoma sediminicola</name>
    <dbReference type="NCBI Taxonomy" id="1381557"/>
    <lineage>
        <taxon>Bacteria</taxon>
        <taxon>Pseudomonadati</taxon>
        <taxon>Pseudomonadota</taxon>
        <taxon>Betaproteobacteria</taxon>
        <taxon>Nitrosomonadales</taxon>
        <taxon>Sterolibacteriaceae</taxon>
        <taxon>Sulfurisoma</taxon>
    </lineage>
</organism>
<keyword evidence="14" id="KW-1185">Reference proteome</keyword>
<dbReference type="InterPro" id="IPR010129">
    <property type="entry name" value="T1SS_HlyD"/>
</dbReference>
<dbReference type="AlphaFoldDB" id="A0A497XK21"/>
<dbReference type="InterPro" id="IPR058982">
    <property type="entry name" value="Beta-barrel_AprE"/>
</dbReference>
<evidence type="ECO:0000259" key="11">
    <source>
        <dbReference type="Pfam" id="PF25994"/>
    </source>
</evidence>
<reference evidence="13 14" key="1">
    <citation type="submission" date="2018-10" db="EMBL/GenBank/DDBJ databases">
        <title>Genomic Encyclopedia of Type Strains, Phase IV (KMG-IV): sequencing the most valuable type-strain genomes for metagenomic binning, comparative biology and taxonomic classification.</title>
        <authorList>
            <person name="Goeker M."/>
        </authorList>
    </citation>
    <scope>NUCLEOTIDE SEQUENCE [LARGE SCALE GENOMIC DNA]</scope>
    <source>
        <strain evidence="13 14">DSM 26916</strain>
    </source>
</reference>
<feature type="domain" description="AprE-like long alpha-helical hairpin" evidence="11">
    <location>
        <begin position="120"/>
        <end position="307"/>
    </location>
</feature>
<dbReference type="PANTHER" id="PTHR30386:SF17">
    <property type="entry name" value="ALKALINE PROTEASE SECRETION PROTEIN APRE"/>
    <property type="match status" value="1"/>
</dbReference>
<dbReference type="EMBL" id="RCCI01000004">
    <property type="protein sequence ID" value="RLJ67616.1"/>
    <property type="molecule type" value="Genomic_DNA"/>
</dbReference>
<keyword evidence="3 9" id="KW-0813">Transport</keyword>
<keyword evidence="10" id="KW-0175">Coiled coil</keyword>
<feature type="domain" description="AprE-like beta-barrel" evidence="12">
    <location>
        <begin position="350"/>
        <end position="442"/>
    </location>
</feature>
<keyword evidence="7" id="KW-1133">Transmembrane helix</keyword>
<evidence type="ECO:0000256" key="6">
    <source>
        <dbReference type="ARBA" id="ARBA00022692"/>
    </source>
</evidence>
<dbReference type="Proteomes" id="UP000268908">
    <property type="component" value="Unassembled WGS sequence"/>
</dbReference>
<evidence type="ECO:0000256" key="2">
    <source>
        <dbReference type="ARBA" id="ARBA00009477"/>
    </source>
</evidence>
<dbReference type="Pfam" id="PF26002">
    <property type="entry name" value="Beta-barrel_AprE"/>
    <property type="match status" value="1"/>
</dbReference>
<accession>A0A497XK21</accession>
<evidence type="ECO:0000313" key="14">
    <source>
        <dbReference type="Proteomes" id="UP000268908"/>
    </source>
</evidence>
<comment type="similarity">
    <text evidence="2 9">Belongs to the membrane fusion protein (MFP) (TC 8.A.1) family.</text>
</comment>
<dbReference type="NCBIfam" id="TIGR01843">
    <property type="entry name" value="type_I_hlyD"/>
    <property type="match status" value="1"/>
</dbReference>
<comment type="caution">
    <text evidence="13">The sequence shown here is derived from an EMBL/GenBank/DDBJ whole genome shotgun (WGS) entry which is preliminary data.</text>
</comment>
<keyword evidence="8" id="KW-0472">Membrane</keyword>
<keyword evidence="5 9" id="KW-0997">Cell inner membrane</keyword>
<evidence type="ECO:0000256" key="7">
    <source>
        <dbReference type="ARBA" id="ARBA00022989"/>
    </source>
</evidence>
<dbReference type="PANTHER" id="PTHR30386">
    <property type="entry name" value="MEMBRANE FUSION SUBUNIT OF EMRAB-TOLC MULTIDRUG EFFLUX PUMP"/>
    <property type="match status" value="1"/>
</dbReference>
<evidence type="ECO:0000259" key="12">
    <source>
        <dbReference type="Pfam" id="PF26002"/>
    </source>
</evidence>
<evidence type="ECO:0000256" key="1">
    <source>
        <dbReference type="ARBA" id="ARBA00004377"/>
    </source>
</evidence>
<evidence type="ECO:0000256" key="10">
    <source>
        <dbReference type="SAM" id="Coils"/>
    </source>
</evidence>
<dbReference type="Gene3D" id="2.40.30.170">
    <property type="match status" value="1"/>
</dbReference>
<dbReference type="OrthoDB" id="9775513at2"/>
<evidence type="ECO:0000256" key="5">
    <source>
        <dbReference type="ARBA" id="ARBA00022519"/>
    </source>
</evidence>
<keyword evidence="4 9" id="KW-1003">Cell membrane</keyword>
<dbReference type="GO" id="GO:0015031">
    <property type="term" value="P:protein transport"/>
    <property type="evidence" value="ECO:0007669"/>
    <property type="project" value="InterPro"/>
</dbReference>